<keyword evidence="1" id="KW-0812">Transmembrane</keyword>
<evidence type="ECO:0000259" key="2">
    <source>
        <dbReference type="PROSITE" id="PS50156"/>
    </source>
</evidence>
<evidence type="ECO:0000313" key="4">
    <source>
        <dbReference type="Proteomes" id="UP000027586"/>
    </source>
</evidence>
<sequence length="121" mass="13497">MRNPLKKSKRRQFLELQEDRGFTPGQFAEPEPKIPWKAIGLAALLFTMGSVLVVVGALIKVGYITSEIWLSRGIPFLVLGSVMFIPVSWIRFHHDSGLGLNDVVVISLETLPSRLPRNDNG</sequence>
<name>A0A068RTF2_9FUNG</name>
<keyword evidence="1" id="KW-0472">Membrane</keyword>
<evidence type="ECO:0000313" key="3">
    <source>
        <dbReference type="EMBL" id="CDH53299.1"/>
    </source>
</evidence>
<protein>
    <recommendedName>
        <fullName evidence="2">SSD domain-containing protein</fullName>
    </recommendedName>
</protein>
<comment type="caution">
    <text evidence="3">The sequence shown here is derived from an EMBL/GenBank/DDBJ whole genome shotgun (WGS) entry which is preliminary data.</text>
</comment>
<dbReference type="OrthoDB" id="5597044at2759"/>
<dbReference type="EMBL" id="CBTN010000016">
    <property type="protein sequence ID" value="CDH53299.1"/>
    <property type="molecule type" value="Genomic_DNA"/>
</dbReference>
<reference evidence="3" key="1">
    <citation type="submission" date="2013-08" db="EMBL/GenBank/DDBJ databases">
        <title>Gene expansion shapes genome architecture in the human pathogen Lichtheimia corymbifera: an evolutionary genomics analysis in the ancient terrestrial Mucorales (Mucoromycotina).</title>
        <authorList>
            <person name="Schwartze V.U."/>
            <person name="Winter S."/>
            <person name="Shelest E."/>
            <person name="Marcet-Houben M."/>
            <person name="Horn F."/>
            <person name="Wehner S."/>
            <person name="Hoffmann K."/>
            <person name="Riege K."/>
            <person name="Sammeth M."/>
            <person name="Nowrousian M."/>
            <person name="Valiante V."/>
            <person name="Linde J."/>
            <person name="Jacobsen I.D."/>
            <person name="Marz M."/>
            <person name="Brakhage A.A."/>
            <person name="Gabaldon T."/>
            <person name="Bocker S."/>
            <person name="Voigt K."/>
        </authorList>
    </citation>
    <scope>NUCLEOTIDE SEQUENCE [LARGE SCALE GENOMIC DNA]</scope>
    <source>
        <strain evidence="3">FSU 9682</strain>
    </source>
</reference>
<keyword evidence="4" id="KW-1185">Reference proteome</keyword>
<dbReference type="InterPro" id="IPR000731">
    <property type="entry name" value="SSD"/>
</dbReference>
<proteinExistence type="predicted"/>
<accession>A0A068RTF2</accession>
<keyword evidence="1" id="KW-1133">Transmembrane helix</keyword>
<evidence type="ECO:0000256" key="1">
    <source>
        <dbReference type="SAM" id="Phobius"/>
    </source>
</evidence>
<feature type="transmembrane region" description="Helical" evidence="1">
    <location>
        <begin position="41"/>
        <end position="63"/>
    </location>
</feature>
<dbReference type="AlphaFoldDB" id="A0A068RTF2"/>
<dbReference type="PROSITE" id="PS50156">
    <property type="entry name" value="SSD"/>
    <property type="match status" value="1"/>
</dbReference>
<feature type="domain" description="SSD" evidence="2">
    <location>
        <begin position="39"/>
        <end position="121"/>
    </location>
</feature>
<gene>
    <name evidence="3" type="ORF">LCOR_04666.1</name>
</gene>
<dbReference type="VEuPathDB" id="FungiDB:LCOR_04666.1"/>
<feature type="transmembrane region" description="Helical" evidence="1">
    <location>
        <begin position="69"/>
        <end position="90"/>
    </location>
</feature>
<organism evidence="3 4">
    <name type="scientific">Lichtheimia corymbifera JMRC:FSU:9682</name>
    <dbReference type="NCBI Taxonomy" id="1263082"/>
    <lineage>
        <taxon>Eukaryota</taxon>
        <taxon>Fungi</taxon>
        <taxon>Fungi incertae sedis</taxon>
        <taxon>Mucoromycota</taxon>
        <taxon>Mucoromycotina</taxon>
        <taxon>Mucoromycetes</taxon>
        <taxon>Mucorales</taxon>
        <taxon>Lichtheimiaceae</taxon>
        <taxon>Lichtheimia</taxon>
    </lineage>
</organism>
<dbReference type="Proteomes" id="UP000027586">
    <property type="component" value="Unassembled WGS sequence"/>
</dbReference>